<reference evidence="2 3" key="1">
    <citation type="submission" date="2019-02" db="EMBL/GenBank/DDBJ databases">
        <title>Genome sequencing of the rare red list fungi Hericium alpestre (H. flagellum).</title>
        <authorList>
            <person name="Buettner E."/>
            <person name="Kellner H."/>
        </authorList>
    </citation>
    <scope>NUCLEOTIDE SEQUENCE [LARGE SCALE GENOMIC DNA]</scope>
    <source>
        <strain evidence="2 3">DSM 108284</strain>
    </source>
</reference>
<feature type="region of interest" description="Disordered" evidence="1">
    <location>
        <begin position="12"/>
        <end position="60"/>
    </location>
</feature>
<dbReference type="STRING" id="135208.A0A4Z0A763"/>
<name>A0A4Z0A763_9AGAM</name>
<protein>
    <submittedName>
        <fullName evidence="2">Uncharacterized protein</fullName>
    </submittedName>
</protein>
<dbReference type="AlphaFoldDB" id="A0A4Z0A763"/>
<evidence type="ECO:0000313" key="3">
    <source>
        <dbReference type="Proteomes" id="UP000298061"/>
    </source>
</evidence>
<evidence type="ECO:0000313" key="2">
    <source>
        <dbReference type="EMBL" id="TFY81478.1"/>
    </source>
</evidence>
<dbReference type="EMBL" id="SFCI01000208">
    <property type="protein sequence ID" value="TFY81478.1"/>
    <property type="molecule type" value="Genomic_DNA"/>
</dbReference>
<accession>A0A4Z0A763</accession>
<proteinExistence type="predicted"/>
<feature type="region of interest" description="Disordered" evidence="1">
    <location>
        <begin position="78"/>
        <end position="100"/>
    </location>
</feature>
<keyword evidence="3" id="KW-1185">Reference proteome</keyword>
<dbReference type="Proteomes" id="UP000298061">
    <property type="component" value="Unassembled WGS sequence"/>
</dbReference>
<gene>
    <name evidence="2" type="ORF">EWM64_g2535</name>
</gene>
<dbReference type="OrthoDB" id="47276at2759"/>
<evidence type="ECO:0000256" key="1">
    <source>
        <dbReference type="SAM" id="MobiDB-lite"/>
    </source>
</evidence>
<sequence>MSAKVMTFIVQDLMGKRKRGTTGEASTSSPKPPPQKSLLPQKRHYRQRAHANPFSDHALEYPAAPQDVDWAAHYPAFEGTGKKRGRPPAQPFPPVVLASA</sequence>
<organism evidence="2 3">
    <name type="scientific">Hericium alpestre</name>
    <dbReference type="NCBI Taxonomy" id="135208"/>
    <lineage>
        <taxon>Eukaryota</taxon>
        <taxon>Fungi</taxon>
        <taxon>Dikarya</taxon>
        <taxon>Basidiomycota</taxon>
        <taxon>Agaricomycotina</taxon>
        <taxon>Agaricomycetes</taxon>
        <taxon>Russulales</taxon>
        <taxon>Hericiaceae</taxon>
        <taxon>Hericium</taxon>
    </lineage>
</organism>
<comment type="caution">
    <text evidence="2">The sequence shown here is derived from an EMBL/GenBank/DDBJ whole genome shotgun (WGS) entry which is preliminary data.</text>
</comment>